<feature type="non-terminal residue" evidence="1">
    <location>
        <position position="1"/>
    </location>
</feature>
<proteinExistence type="predicted"/>
<comment type="caution">
    <text evidence="1">The sequence shown here is derived from an EMBL/GenBank/DDBJ whole genome shotgun (WGS) entry which is preliminary data.</text>
</comment>
<name>A0ACA9PJE1_9GLOM</name>
<evidence type="ECO:0000313" key="2">
    <source>
        <dbReference type="Proteomes" id="UP000789920"/>
    </source>
</evidence>
<evidence type="ECO:0000313" key="1">
    <source>
        <dbReference type="EMBL" id="CAG8711812.1"/>
    </source>
</evidence>
<reference evidence="1" key="1">
    <citation type="submission" date="2021-06" db="EMBL/GenBank/DDBJ databases">
        <authorList>
            <person name="Kallberg Y."/>
            <person name="Tangrot J."/>
            <person name="Rosling A."/>
        </authorList>
    </citation>
    <scope>NUCLEOTIDE SEQUENCE</scope>
    <source>
        <strain evidence="1">MA461A</strain>
    </source>
</reference>
<dbReference type="Proteomes" id="UP000789920">
    <property type="component" value="Unassembled WGS sequence"/>
</dbReference>
<dbReference type="EMBL" id="CAJVQC010021110">
    <property type="protein sequence ID" value="CAG8711812.1"/>
    <property type="molecule type" value="Genomic_DNA"/>
</dbReference>
<protein>
    <submittedName>
        <fullName evidence="1">19377_t:CDS:1</fullName>
    </submittedName>
</protein>
<sequence>FPQVSWFYYVPNGINQFSLLSSNLSHSKTSNQLVLEVPDELEIDDLEESNLRFFESRAAAFVLYMDVF</sequence>
<keyword evidence="2" id="KW-1185">Reference proteome</keyword>
<gene>
    <name evidence="1" type="ORF">RPERSI_LOCUS10594</name>
</gene>
<organism evidence="1 2">
    <name type="scientific">Racocetra persica</name>
    <dbReference type="NCBI Taxonomy" id="160502"/>
    <lineage>
        <taxon>Eukaryota</taxon>
        <taxon>Fungi</taxon>
        <taxon>Fungi incertae sedis</taxon>
        <taxon>Mucoromycota</taxon>
        <taxon>Glomeromycotina</taxon>
        <taxon>Glomeromycetes</taxon>
        <taxon>Diversisporales</taxon>
        <taxon>Gigasporaceae</taxon>
        <taxon>Racocetra</taxon>
    </lineage>
</organism>
<accession>A0ACA9PJE1</accession>